<proteinExistence type="predicted"/>
<organism evidence="2 3">
    <name type="scientific">Lates japonicus</name>
    <name type="common">Japanese lates</name>
    <dbReference type="NCBI Taxonomy" id="270547"/>
    <lineage>
        <taxon>Eukaryota</taxon>
        <taxon>Metazoa</taxon>
        <taxon>Chordata</taxon>
        <taxon>Craniata</taxon>
        <taxon>Vertebrata</taxon>
        <taxon>Euteleostomi</taxon>
        <taxon>Actinopterygii</taxon>
        <taxon>Neopterygii</taxon>
        <taxon>Teleostei</taxon>
        <taxon>Neoteleostei</taxon>
        <taxon>Acanthomorphata</taxon>
        <taxon>Carangaria</taxon>
        <taxon>Carangaria incertae sedis</taxon>
        <taxon>Centropomidae</taxon>
        <taxon>Lates</taxon>
    </lineage>
</organism>
<name>A0AAD3M6L7_LATJO</name>
<feature type="compositionally biased region" description="Polar residues" evidence="1">
    <location>
        <begin position="36"/>
        <end position="54"/>
    </location>
</feature>
<dbReference type="EMBL" id="BRZM01003453">
    <property type="protein sequence ID" value="GLD48472.1"/>
    <property type="molecule type" value="Genomic_DNA"/>
</dbReference>
<sequence>MPTPETPLLLKWPEDPEVLRLPGRALTSLPKHRISIGNQNDHAPQRQEQPPNLTRSEEASSSRVGPSTPPHLRPEDLSTSPLPHSCPMLVAIASQGTVAVSYAHHHNGRTILIPQLTYTYAYR</sequence>
<dbReference type="Proteomes" id="UP001279410">
    <property type="component" value="Unassembled WGS sequence"/>
</dbReference>
<accession>A0AAD3M6L7</accession>
<feature type="region of interest" description="Disordered" evidence="1">
    <location>
        <begin position="32"/>
        <end position="85"/>
    </location>
</feature>
<keyword evidence="3" id="KW-1185">Reference proteome</keyword>
<comment type="caution">
    <text evidence="2">The sequence shown here is derived from an EMBL/GenBank/DDBJ whole genome shotgun (WGS) entry which is preliminary data.</text>
</comment>
<evidence type="ECO:0000313" key="3">
    <source>
        <dbReference type="Proteomes" id="UP001279410"/>
    </source>
</evidence>
<gene>
    <name evidence="2" type="ORF">AKAME5_002730000</name>
</gene>
<evidence type="ECO:0000313" key="2">
    <source>
        <dbReference type="EMBL" id="GLD48472.1"/>
    </source>
</evidence>
<dbReference type="AlphaFoldDB" id="A0AAD3M6L7"/>
<keyword evidence="2" id="KW-0371">Homeobox</keyword>
<reference evidence="2" key="1">
    <citation type="submission" date="2022-08" db="EMBL/GenBank/DDBJ databases">
        <title>Genome sequencing of akame (Lates japonicus).</title>
        <authorList>
            <person name="Hashiguchi Y."/>
            <person name="Takahashi H."/>
        </authorList>
    </citation>
    <scope>NUCLEOTIDE SEQUENCE</scope>
    <source>
        <strain evidence="2">Kochi</strain>
    </source>
</reference>
<evidence type="ECO:0000256" key="1">
    <source>
        <dbReference type="SAM" id="MobiDB-lite"/>
    </source>
</evidence>
<keyword evidence="2" id="KW-0238">DNA-binding</keyword>
<dbReference type="GO" id="GO:0003677">
    <property type="term" value="F:DNA binding"/>
    <property type="evidence" value="ECO:0007669"/>
    <property type="project" value="UniProtKB-KW"/>
</dbReference>
<protein>
    <submittedName>
        <fullName evidence="2">Zinc finger E-box-binding homeobox 1-like isoform X1</fullName>
    </submittedName>
</protein>